<reference evidence="1 2" key="1">
    <citation type="submission" date="2019-03" db="EMBL/GenBank/DDBJ databases">
        <title>Diversity of the mouse oral microbiome.</title>
        <authorList>
            <person name="Joseph S."/>
            <person name="Aduse-Opoku J."/>
            <person name="Curtis M."/>
            <person name="Wade W."/>
            <person name="Hashim A."/>
        </authorList>
    </citation>
    <scope>NUCLEOTIDE SEQUENCE [LARGE SCALE GENOMIC DNA]</scope>
    <source>
        <strain evidence="1 2">WM131</strain>
    </source>
</reference>
<dbReference type="EMBL" id="SPPD01000015">
    <property type="protein sequence ID" value="TFU97191.1"/>
    <property type="molecule type" value="Genomic_DNA"/>
</dbReference>
<evidence type="ECO:0000313" key="2">
    <source>
        <dbReference type="Proteomes" id="UP000297253"/>
    </source>
</evidence>
<proteinExistence type="predicted"/>
<evidence type="ECO:0000313" key="1">
    <source>
        <dbReference type="EMBL" id="TFU97191.1"/>
    </source>
</evidence>
<accession>A0A4Y9J9I4</accession>
<dbReference type="AlphaFoldDB" id="A0A4Y9J9I4"/>
<protein>
    <submittedName>
        <fullName evidence="1">DUF3801 domain-containing protein</fullName>
    </submittedName>
</protein>
<name>A0A4Y9J9I4_9STRE</name>
<dbReference type="Proteomes" id="UP000297253">
    <property type="component" value="Unassembled WGS sequence"/>
</dbReference>
<dbReference type="RefSeq" id="WP_135182558.1">
    <property type="nucleotide sequence ID" value="NZ_JADGKZ010000015.1"/>
</dbReference>
<comment type="caution">
    <text evidence="1">The sequence shown here is derived from an EMBL/GenBank/DDBJ whole genome shotgun (WGS) entry which is preliminary data.</text>
</comment>
<sequence>MDEERVVAQVTRTGIVTGKFLLKSLYLASKTAYRILSEYRANRVFHGEAEWNAFLATSGKKEIQEFLNNEVNLTAFKKELERYGVGFAFRENGDGTTTLVYDFKNQEIVKSALTRILSDIQKNPQEFARKVMKTPRNMTPKEKTAYYSRVLKKEGTFQRAVKKATVRRREK</sequence>
<dbReference type="Pfam" id="PF12687">
    <property type="entry name" value="DUF3801"/>
    <property type="match status" value="1"/>
</dbReference>
<dbReference type="InterPro" id="IPR024234">
    <property type="entry name" value="DUF3801"/>
</dbReference>
<gene>
    <name evidence="1" type="ORF">E4T82_09330</name>
</gene>
<organism evidence="1 2">
    <name type="scientific">Streptococcus cuniculi</name>
    <dbReference type="NCBI Taxonomy" id="1432788"/>
    <lineage>
        <taxon>Bacteria</taxon>
        <taxon>Bacillati</taxon>
        <taxon>Bacillota</taxon>
        <taxon>Bacilli</taxon>
        <taxon>Lactobacillales</taxon>
        <taxon>Streptococcaceae</taxon>
        <taxon>Streptococcus</taxon>
    </lineage>
</organism>
<dbReference type="OrthoDB" id="2228226at2"/>